<dbReference type="GO" id="GO:0008198">
    <property type="term" value="F:ferrous iron binding"/>
    <property type="evidence" value="ECO:0007669"/>
    <property type="project" value="InterPro"/>
</dbReference>
<keyword evidence="5" id="KW-0560">Oxidoreductase</keyword>
<protein>
    <recommendedName>
        <fullName evidence="7">Extradiol ring-cleavage dioxygenase class III enzyme subunit B domain-containing protein</fullName>
    </recommendedName>
</protein>
<dbReference type="SUPFAM" id="SSF53213">
    <property type="entry name" value="LigB-like"/>
    <property type="match status" value="1"/>
</dbReference>
<keyword evidence="9" id="KW-1185">Reference proteome</keyword>
<dbReference type="PANTHER" id="PTHR30096">
    <property type="entry name" value="4,5-DOPA DIOXYGENASE EXTRADIOL-LIKE PROTEIN"/>
    <property type="match status" value="1"/>
</dbReference>
<dbReference type="InterPro" id="IPR014436">
    <property type="entry name" value="Extradiol_dOase_DODA"/>
</dbReference>
<dbReference type="Gene3D" id="3.40.830.10">
    <property type="entry name" value="LigB-like"/>
    <property type="match status" value="1"/>
</dbReference>
<evidence type="ECO:0000256" key="6">
    <source>
        <dbReference type="SAM" id="MobiDB-lite"/>
    </source>
</evidence>
<dbReference type="STRING" id="933852.A0A0C3BL30"/>
<comment type="similarity">
    <text evidence="2">Belongs to the DODA-type extradiol aromatic ring-opening dioxygenase family.</text>
</comment>
<dbReference type="OrthoDB" id="7396853at2759"/>
<dbReference type="InterPro" id="IPR004183">
    <property type="entry name" value="Xdiol_dOase_suB"/>
</dbReference>
<keyword evidence="4" id="KW-0862">Zinc</keyword>
<dbReference type="GO" id="GO:0016702">
    <property type="term" value="F:oxidoreductase activity, acting on single donors with incorporation of molecular oxygen, incorporation of two atoms of oxygen"/>
    <property type="evidence" value="ECO:0007669"/>
    <property type="project" value="UniProtKB-ARBA"/>
</dbReference>
<dbReference type="HOGENOM" id="CLU_046582_1_1_1"/>
<comment type="cofactor">
    <cofactor evidence="1">
        <name>Zn(2+)</name>
        <dbReference type="ChEBI" id="CHEBI:29105"/>
    </cofactor>
</comment>
<proteinExistence type="inferred from homology"/>
<sequence length="263" mass="29022">MCDVLPTTRPQWKKALSDLPSTPERIPAFFFAHGQPMLTWPKAIAPQSGPFAELYKDMGPEGPLAQFLQDFGKELVEKYDPKAIVVFSAHWESPSNQALVSDYGDENPLLMDYYGFPDELYQLKFKSRGDSTISQLVVKTLKDAGIPARTSPVTESRGRDGRGFKGPGLDHGVFVPFKHMFGDETDIPVVQVSLDGSLDPAKEWALGKAVASLRTQRILILSGGLTYHNLRDFSAFTEAGAESTHKGFHNAIISALKVEEVRP</sequence>
<evidence type="ECO:0000256" key="4">
    <source>
        <dbReference type="ARBA" id="ARBA00022833"/>
    </source>
</evidence>
<dbReference type="AlphaFoldDB" id="A0A0C3BL30"/>
<dbReference type="CDD" id="cd07363">
    <property type="entry name" value="45_DOPA_Dioxygenase"/>
    <property type="match status" value="1"/>
</dbReference>
<evidence type="ECO:0000313" key="8">
    <source>
        <dbReference type="EMBL" id="KIM32151.1"/>
    </source>
</evidence>
<evidence type="ECO:0000256" key="5">
    <source>
        <dbReference type="ARBA" id="ARBA00023002"/>
    </source>
</evidence>
<evidence type="ECO:0000256" key="3">
    <source>
        <dbReference type="ARBA" id="ARBA00022723"/>
    </source>
</evidence>
<name>A0A0C3BL30_SERVB</name>
<dbReference type="EMBL" id="KN824280">
    <property type="protein sequence ID" value="KIM32151.1"/>
    <property type="molecule type" value="Genomic_DNA"/>
</dbReference>
<evidence type="ECO:0000256" key="1">
    <source>
        <dbReference type="ARBA" id="ARBA00001947"/>
    </source>
</evidence>
<gene>
    <name evidence="8" type="ORF">M408DRAFT_326809</name>
</gene>
<reference evidence="8 9" key="1">
    <citation type="submission" date="2014-04" db="EMBL/GenBank/DDBJ databases">
        <authorList>
            <consortium name="DOE Joint Genome Institute"/>
            <person name="Kuo A."/>
            <person name="Zuccaro A."/>
            <person name="Kohler A."/>
            <person name="Nagy L.G."/>
            <person name="Floudas D."/>
            <person name="Copeland A."/>
            <person name="Barry K.W."/>
            <person name="Cichocki N."/>
            <person name="Veneault-Fourrey C."/>
            <person name="LaButti K."/>
            <person name="Lindquist E.A."/>
            <person name="Lipzen A."/>
            <person name="Lundell T."/>
            <person name="Morin E."/>
            <person name="Murat C."/>
            <person name="Sun H."/>
            <person name="Tunlid A."/>
            <person name="Henrissat B."/>
            <person name="Grigoriev I.V."/>
            <person name="Hibbett D.S."/>
            <person name="Martin F."/>
            <person name="Nordberg H.P."/>
            <person name="Cantor M.N."/>
            <person name="Hua S.X."/>
        </authorList>
    </citation>
    <scope>NUCLEOTIDE SEQUENCE [LARGE SCALE GENOMIC DNA]</scope>
    <source>
        <strain evidence="8 9">MAFF 305830</strain>
    </source>
</reference>
<organism evidence="8 9">
    <name type="scientific">Serendipita vermifera MAFF 305830</name>
    <dbReference type="NCBI Taxonomy" id="933852"/>
    <lineage>
        <taxon>Eukaryota</taxon>
        <taxon>Fungi</taxon>
        <taxon>Dikarya</taxon>
        <taxon>Basidiomycota</taxon>
        <taxon>Agaricomycotina</taxon>
        <taxon>Agaricomycetes</taxon>
        <taxon>Sebacinales</taxon>
        <taxon>Serendipitaceae</taxon>
        <taxon>Serendipita</taxon>
    </lineage>
</organism>
<feature type="domain" description="Extradiol ring-cleavage dioxygenase class III enzyme subunit B" evidence="7">
    <location>
        <begin position="63"/>
        <end position="257"/>
    </location>
</feature>
<dbReference type="PIRSF" id="PIRSF006157">
    <property type="entry name" value="Doxgns_DODA"/>
    <property type="match status" value="1"/>
</dbReference>
<keyword evidence="3" id="KW-0479">Metal-binding</keyword>
<evidence type="ECO:0000256" key="2">
    <source>
        <dbReference type="ARBA" id="ARBA00007581"/>
    </source>
</evidence>
<dbReference type="PANTHER" id="PTHR30096:SF0">
    <property type="entry name" value="4,5-DOPA DIOXYGENASE EXTRADIOL-LIKE PROTEIN"/>
    <property type="match status" value="1"/>
</dbReference>
<evidence type="ECO:0000259" key="7">
    <source>
        <dbReference type="Pfam" id="PF02900"/>
    </source>
</evidence>
<accession>A0A0C3BL30</accession>
<feature type="region of interest" description="Disordered" evidence="6">
    <location>
        <begin position="148"/>
        <end position="167"/>
    </location>
</feature>
<dbReference type="GO" id="GO:0008270">
    <property type="term" value="F:zinc ion binding"/>
    <property type="evidence" value="ECO:0007669"/>
    <property type="project" value="InterPro"/>
</dbReference>
<reference evidence="9" key="2">
    <citation type="submission" date="2015-01" db="EMBL/GenBank/DDBJ databases">
        <title>Evolutionary Origins and Diversification of the Mycorrhizal Mutualists.</title>
        <authorList>
            <consortium name="DOE Joint Genome Institute"/>
            <consortium name="Mycorrhizal Genomics Consortium"/>
            <person name="Kohler A."/>
            <person name="Kuo A."/>
            <person name="Nagy L.G."/>
            <person name="Floudas D."/>
            <person name="Copeland A."/>
            <person name="Barry K.W."/>
            <person name="Cichocki N."/>
            <person name="Veneault-Fourrey C."/>
            <person name="LaButti K."/>
            <person name="Lindquist E.A."/>
            <person name="Lipzen A."/>
            <person name="Lundell T."/>
            <person name="Morin E."/>
            <person name="Murat C."/>
            <person name="Riley R."/>
            <person name="Ohm R."/>
            <person name="Sun H."/>
            <person name="Tunlid A."/>
            <person name="Henrissat B."/>
            <person name="Grigoriev I.V."/>
            <person name="Hibbett D.S."/>
            <person name="Martin F."/>
        </authorList>
    </citation>
    <scope>NUCLEOTIDE SEQUENCE [LARGE SCALE GENOMIC DNA]</scope>
    <source>
        <strain evidence="9">MAFF 305830</strain>
    </source>
</reference>
<dbReference type="Proteomes" id="UP000054097">
    <property type="component" value="Unassembled WGS sequence"/>
</dbReference>
<dbReference type="Pfam" id="PF02900">
    <property type="entry name" value="LigB"/>
    <property type="match status" value="1"/>
</dbReference>
<evidence type="ECO:0000313" key="9">
    <source>
        <dbReference type="Proteomes" id="UP000054097"/>
    </source>
</evidence>